<dbReference type="PANTHER" id="PTHR41774:SF1">
    <property type="entry name" value="NGG1P INTERACTING FACTOR NIF3"/>
    <property type="match status" value="1"/>
</dbReference>
<dbReference type="OrthoDB" id="1690807at2"/>
<protein>
    <submittedName>
        <fullName evidence="1">Cytochrome C biogenesis protein</fullName>
    </submittedName>
</protein>
<dbReference type="Gene3D" id="3.30.70.120">
    <property type="match status" value="1"/>
</dbReference>
<evidence type="ECO:0000313" key="1">
    <source>
        <dbReference type="EMBL" id="TGY43874.1"/>
    </source>
</evidence>
<dbReference type="SUPFAM" id="SSF102705">
    <property type="entry name" value="NIF3 (NGG1p interacting factor 3)-like"/>
    <property type="match status" value="1"/>
</dbReference>
<dbReference type="EMBL" id="SRYR01000001">
    <property type="protein sequence ID" value="TGY43874.1"/>
    <property type="molecule type" value="Genomic_DNA"/>
</dbReference>
<comment type="caution">
    <text evidence="1">The sequence shown here is derived from an EMBL/GenBank/DDBJ whole genome shotgun (WGS) entry which is preliminary data.</text>
</comment>
<proteinExistence type="predicted"/>
<dbReference type="Proteomes" id="UP000306888">
    <property type="component" value="Unassembled WGS sequence"/>
</dbReference>
<dbReference type="RefSeq" id="WP_136004658.1">
    <property type="nucleotide sequence ID" value="NZ_SRYR01000001.1"/>
</dbReference>
<reference evidence="1 2" key="1">
    <citation type="submission" date="2019-04" db="EMBL/GenBank/DDBJ databases">
        <title>Microbes associate with the intestines of laboratory mice.</title>
        <authorList>
            <person name="Navarre W."/>
            <person name="Wong E."/>
            <person name="Huang K."/>
            <person name="Tropini C."/>
            <person name="Ng K."/>
            <person name="Yu B."/>
        </authorList>
    </citation>
    <scope>NUCLEOTIDE SEQUENCE [LARGE SCALE GENOMIC DNA]</scope>
    <source>
        <strain evidence="1 2">NM50_B9-20</strain>
    </source>
</reference>
<dbReference type="InterPro" id="IPR015867">
    <property type="entry name" value="N-reg_PII/ATP_PRibTrfase_C"/>
</dbReference>
<dbReference type="PANTHER" id="PTHR41774">
    <property type="match status" value="1"/>
</dbReference>
<dbReference type="InterPro" id="IPR036069">
    <property type="entry name" value="DUF34/NIF3_sf"/>
</dbReference>
<organism evidence="1 2">
    <name type="scientific">Clostridium sartagoforme</name>
    <dbReference type="NCBI Taxonomy" id="84031"/>
    <lineage>
        <taxon>Bacteria</taxon>
        <taxon>Bacillati</taxon>
        <taxon>Bacillota</taxon>
        <taxon>Clostridia</taxon>
        <taxon>Eubacteriales</taxon>
        <taxon>Clostridiaceae</taxon>
        <taxon>Clostridium</taxon>
    </lineage>
</organism>
<accession>A0A4S2DRP6</accession>
<evidence type="ECO:0000313" key="2">
    <source>
        <dbReference type="Proteomes" id="UP000306888"/>
    </source>
</evidence>
<name>A0A4S2DRP6_9CLOT</name>
<sequence length="106" mass="12369">MNYTKVKFEIYIPIDFIEKLREGINRTGALTIGNYDNCFSITEVTGYYRPLKDSKPYLGKVNSLSIEKEAKMEFRCQKDLALEVINVIKEMHPYEEPVYNIIPVIN</sequence>
<gene>
    <name evidence="1" type="ORF">E5347_03400</name>
</gene>
<dbReference type="AlphaFoldDB" id="A0A4S2DRP6"/>
<keyword evidence="2" id="KW-1185">Reference proteome</keyword>